<organism evidence="1">
    <name type="scientific">Anguilla anguilla</name>
    <name type="common">European freshwater eel</name>
    <name type="synonym">Muraena anguilla</name>
    <dbReference type="NCBI Taxonomy" id="7936"/>
    <lineage>
        <taxon>Eukaryota</taxon>
        <taxon>Metazoa</taxon>
        <taxon>Chordata</taxon>
        <taxon>Craniata</taxon>
        <taxon>Vertebrata</taxon>
        <taxon>Euteleostomi</taxon>
        <taxon>Actinopterygii</taxon>
        <taxon>Neopterygii</taxon>
        <taxon>Teleostei</taxon>
        <taxon>Anguilliformes</taxon>
        <taxon>Anguillidae</taxon>
        <taxon>Anguilla</taxon>
    </lineage>
</organism>
<reference evidence="1" key="1">
    <citation type="submission" date="2014-11" db="EMBL/GenBank/DDBJ databases">
        <authorList>
            <person name="Amaro Gonzalez C."/>
        </authorList>
    </citation>
    <scope>NUCLEOTIDE SEQUENCE</scope>
</reference>
<dbReference type="AlphaFoldDB" id="A0A0E9RQA0"/>
<dbReference type="EMBL" id="GBXM01077246">
    <property type="protein sequence ID" value="JAH31331.1"/>
    <property type="molecule type" value="Transcribed_RNA"/>
</dbReference>
<protein>
    <submittedName>
        <fullName evidence="1">Uncharacterized protein</fullName>
    </submittedName>
</protein>
<evidence type="ECO:0000313" key="1">
    <source>
        <dbReference type="EMBL" id="JAH31331.1"/>
    </source>
</evidence>
<reference evidence="1" key="2">
    <citation type="journal article" date="2015" name="Fish Shellfish Immunol.">
        <title>Early steps in the European eel (Anguilla anguilla)-Vibrio vulnificus interaction in the gills: Role of the RtxA13 toxin.</title>
        <authorList>
            <person name="Callol A."/>
            <person name="Pajuelo D."/>
            <person name="Ebbesson L."/>
            <person name="Teles M."/>
            <person name="MacKenzie S."/>
            <person name="Amaro C."/>
        </authorList>
    </citation>
    <scope>NUCLEOTIDE SEQUENCE</scope>
</reference>
<sequence>MFIPPPAQVKTSLRSKYIITRKAIQLWVLPAMACIVESCTDVRFQPKPG</sequence>
<proteinExistence type="predicted"/>
<name>A0A0E9RQA0_ANGAN</name>
<accession>A0A0E9RQA0</accession>